<reference evidence="1 2" key="1">
    <citation type="submission" date="2021-09" db="EMBL/GenBank/DDBJ databases">
        <title>Genome sequencing and assembly of Chryseobacterium sp. RG1.</title>
        <authorList>
            <person name="Chhetri G."/>
        </authorList>
    </citation>
    <scope>NUCLEOTIDE SEQUENCE [LARGE SCALE GENOMIC DNA]</scope>
    <source>
        <strain evidence="1 2">RG1</strain>
    </source>
</reference>
<gene>
    <name evidence="1" type="ORF">JI747_006235</name>
</gene>
<dbReference type="Proteomes" id="UP000618240">
    <property type="component" value="Unassembled WGS sequence"/>
</dbReference>
<name>A0ABS7ZYH4_9FLAO</name>
<sequence length="243" mass="28003">MKIFSTLSLLFILLNSCKKQPSVFKIEIKDANKNIVDELKQIHNFDQPGFLYGDQKYEVWKSCSGEWGGTVYFKNKQTQVIHYAIASCPVSVNKIDGKYYVSNSSNHMIGNSDILEITDPEKMEITKSIPVYHPDIITREYEAKSRLGTKRIIDSSQVIIATSFVYNKKLYSILTNIQGTKTTVSELQNHKFKTIAELPEKLFYSEPIIIKESENHQKLYFQNPKSGILEIKNNILKLTFYNK</sequence>
<evidence type="ECO:0000313" key="1">
    <source>
        <dbReference type="EMBL" id="MCA6066769.1"/>
    </source>
</evidence>
<accession>A0ABS7ZYH4</accession>
<dbReference type="EMBL" id="JAERSE020000002">
    <property type="protein sequence ID" value="MCA6066769.1"/>
    <property type="molecule type" value="Genomic_DNA"/>
</dbReference>
<organism evidence="1 2">
    <name type="scientific">Chryseobacterium tagetis</name>
    <dbReference type="NCBI Taxonomy" id="2801334"/>
    <lineage>
        <taxon>Bacteria</taxon>
        <taxon>Pseudomonadati</taxon>
        <taxon>Bacteroidota</taxon>
        <taxon>Flavobacteriia</taxon>
        <taxon>Flavobacteriales</taxon>
        <taxon>Weeksellaceae</taxon>
        <taxon>Chryseobacterium group</taxon>
        <taxon>Chryseobacterium</taxon>
    </lineage>
</organism>
<evidence type="ECO:0000313" key="2">
    <source>
        <dbReference type="Proteomes" id="UP000618240"/>
    </source>
</evidence>
<comment type="caution">
    <text evidence="1">The sequence shown here is derived from an EMBL/GenBank/DDBJ whole genome shotgun (WGS) entry which is preliminary data.</text>
</comment>
<proteinExistence type="predicted"/>
<keyword evidence="2" id="KW-1185">Reference proteome</keyword>
<protein>
    <submittedName>
        <fullName evidence="1">Uncharacterized protein</fullName>
    </submittedName>
</protein>
<dbReference type="RefSeq" id="WP_225687031.1">
    <property type="nucleotide sequence ID" value="NZ_JAERSE020000002.1"/>
</dbReference>